<dbReference type="InterPro" id="IPR004352">
    <property type="entry name" value="GH114_TIM-barrel"/>
</dbReference>
<name>A0A4R7AZD6_9NEIS</name>
<feature type="signal peptide" evidence="1">
    <location>
        <begin position="1"/>
        <end position="32"/>
    </location>
</feature>
<dbReference type="SUPFAM" id="SSF88713">
    <property type="entry name" value="Glycoside hydrolase/deacetylase"/>
    <property type="match status" value="1"/>
</dbReference>
<dbReference type="InterPro" id="IPR013785">
    <property type="entry name" value="Aldolase_TIM"/>
</dbReference>
<gene>
    <name evidence="3" type="ORF">DFP86_113121</name>
</gene>
<feature type="chain" id="PRO_5020750454" description="Glycoside-hydrolase family GH114 TIM-barrel domain-containing protein" evidence="1">
    <location>
        <begin position="33"/>
        <end position="964"/>
    </location>
</feature>
<comment type="caution">
    <text evidence="3">The sequence shown here is derived from an EMBL/GenBank/DDBJ whole genome shotgun (WGS) entry which is preliminary data.</text>
</comment>
<dbReference type="Gene3D" id="3.20.20.70">
    <property type="entry name" value="Aldolase class I"/>
    <property type="match status" value="1"/>
</dbReference>
<organism evidence="3 4">
    <name type="scientific">Paludibacterium purpuratum</name>
    <dbReference type="NCBI Taxonomy" id="1144873"/>
    <lineage>
        <taxon>Bacteria</taxon>
        <taxon>Pseudomonadati</taxon>
        <taxon>Pseudomonadota</taxon>
        <taxon>Betaproteobacteria</taxon>
        <taxon>Neisseriales</taxon>
        <taxon>Chromobacteriaceae</taxon>
        <taxon>Paludibacterium</taxon>
    </lineage>
</organism>
<dbReference type="SUPFAM" id="SSF51445">
    <property type="entry name" value="(Trans)glycosidases"/>
    <property type="match status" value="1"/>
</dbReference>
<keyword evidence="4" id="KW-1185">Reference proteome</keyword>
<reference evidence="3 4" key="1">
    <citation type="submission" date="2019-03" db="EMBL/GenBank/DDBJ databases">
        <title>Genomic Encyclopedia of Type Strains, Phase III (KMG-III): the genomes of soil and plant-associated and newly described type strains.</title>
        <authorList>
            <person name="Whitman W."/>
        </authorList>
    </citation>
    <scope>NUCLEOTIDE SEQUENCE [LARGE SCALE GENOMIC DNA]</scope>
    <source>
        <strain evidence="3 4">CECT 8976</strain>
    </source>
</reference>
<dbReference type="CDD" id="cd10922">
    <property type="entry name" value="CE4_PelA_like_C"/>
    <property type="match status" value="1"/>
</dbReference>
<sequence>MGVGTKGWMSRVARPLVLALSSALLLARPASAVTSAVKPAAQPSYAFYYGAAPIPVAELSAFDHVVVEPDSGFDPSQVDTPHTDWLAYASVGEVTPQRDFFSAIPKAWLKGDNSAWGSQVVDQSAPGWPAFFVEHVIDPLWQRGFRGFFFDTLDSFQLIAKTDAERQRQIAGLVRVIDAVKTRYPQARLVFNRGFEILPQVHQWVDAVAFESLYKGWDQGKQLFTEVPPSDRDWLMAQVQPLRDSYKLPVIAIDYCPDTDRQCALETARRISAQGLIPYVSDPGLQRVGIGEPQPIPTRILMLQDSPNRVSLNVSDGVRYLATPLNYLGLRLDYLNVNQDPLPEGPLADRYAGVVLWLNDRVDQPEQLRQWVLRQIAAGVRVVFIGTFGMPVAGPFAQALGLQPAAGEVDGPLRVTHADATLMGYEVPPTPDPRDYTPVRLGAQGRSLLRLQSGDLEFDAAALMPWGGYVMRPFAVLAMDDMSQARWVLQPFEFLRQALNLRDMPVPDPTTENGLRLFMSHIDGDGFASKVEFQDAGGATYSGEALYRVLKQYGLPVTASVIEGEVSDQGPNAAIAPRLREIARQIFALPNVEMASHTYTHPLPWMQVTGEGVATNDYDRAEGTGVQSTNGLAINVPGYRFNLEREIGGSVAGINRLMAPAGKQVKVLLWSGDCQVPAVALKQAYQAGVLNMNGGDTLITRSNPSLTDVAPQGVMKDGYYQVFAPNQNEEIYTALWQGPYYGFRRVLETFELTEHPRRIKPIDVYYHMFTGTKEASLTALNTVLQSVTRQPIHPVFVSDYARKVLDTQQTSVARDGDFWVIRNAGWLRTVRVAPDLAPDLSDARGVAGFLPGPDGVYVHMTGSEARFRLIPLGRAAAQNLPWLASANGRIDAFQRTPERLSFELTSYVAPRFTIAGASACRVRVAGKVIAGEKTPEGRLFSLGPIGVPVSVNQQSVHVDVDCRA</sequence>
<evidence type="ECO:0000256" key="1">
    <source>
        <dbReference type="SAM" id="SignalP"/>
    </source>
</evidence>
<feature type="domain" description="Glycoside-hydrolase family GH114 TIM-barrel" evidence="2">
    <location>
        <begin position="77"/>
        <end position="286"/>
    </location>
</feature>
<dbReference type="AlphaFoldDB" id="A0A4R7AZD6"/>
<evidence type="ECO:0000313" key="3">
    <source>
        <dbReference type="EMBL" id="TDR73614.1"/>
    </source>
</evidence>
<dbReference type="InterPro" id="IPR016925">
    <property type="entry name" value="UCP029570"/>
</dbReference>
<dbReference type="Pfam" id="PF03537">
    <property type="entry name" value="Glyco_hydro_114"/>
    <property type="match status" value="1"/>
</dbReference>
<dbReference type="GO" id="GO:0005975">
    <property type="term" value="P:carbohydrate metabolic process"/>
    <property type="evidence" value="ECO:0007669"/>
    <property type="project" value="InterPro"/>
</dbReference>
<accession>A0A4R7AZD6</accession>
<dbReference type="InterPro" id="IPR011330">
    <property type="entry name" value="Glyco_hydro/deAcase_b/a-brl"/>
</dbReference>
<keyword evidence="1" id="KW-0732">Signal</keyword>
<dbReference type="InterPro" id="IPR017853">
    <property type="entry name" value="GH"/>
</dbReference>
<protein>
    <recommendedName>
        <fullName evidence="2">Glycoside-hydrolase family GH114 TIM-barrel domain-containing protein</fullName>
    </recommendedName>
</protein>
<dbReference type="Proteomes" id="UP000295611">
    <property type="component" value="Unassembled WGS sequence"/>
</dbReference>
<dbReference type="PIRSF" id="PIRSF029570">
    <property type="entry name" value="UCP029570"/>
    <property type="match status" value="1"/>
</dbReference>
<proteinExistence type="predicted"/>
<dbReference type="EMBL" id="SNZP01000013">
    <property type="protein sequence ID" value="TDR73614.1"/>
    <property type="molecule type" value="Genomic_DNA"/>
</dbReference>
<dbReference type="PANTHER" id="PTHR35882:SF2">
    <property type="entry name" value="PELA"/>
    <property type="match status" value="1"/>
</dbReference>
<evidence type="ECO:0000259" key="2">
    <source>
        <dbReference type="Pfam" id="PF03537"/>
    </source>
</evidence>
<evidence type="ECO:0000313" key="4">
    <source>
        <dbReference type="Proteomes" id="UP000295611"/>
    </source>
</evidence>
<dbReference type="PANTHER" id="PTHR35882">
    <property type="entry name" value="PELA"/>
    <property type="match status" value="1"/>
</dbReference>